<dbReference type="RefSeq" id="WP_185791996.1">
    <property type="nucleotide sequence ID" value="NZ_VFOZ01000001.1"/>
</dbReference>
<evidence type="ECO:0000313" key="3">
    <source>
        <dbReference type="Proteomes" id="UP000316096"/>
    </source>
</evidence>
<name>A0A543CCH8_9ACTN</name>
<organism evidence="2 3">
    <name type="scientific">Actinoallomurus bryophytorum</name>
    <dbReference type="NCBI Taxonomy" id="1490222"/>
    <lineage>
        <taxon>Bacteria</taxon>
        <taxon>Bacillati</taxon>
        <taxon>Actinomycetota</taxon>
        <taxon>Actinomycetes</taxon>
        <taxon>Streptosporangiales</taxon>
        <taxon>Thermomonosporaceae</taxon>
        <taxon>Actinoallomurus</taxon>
    </lineage>
</organism>
<feature type="region of interest" description="Disordered" evidence="1">
    <location>
        <begin position="1"/>
        <end position="22"/>
    </location>
</feature>
<dbReference type="Proteomes" id="UP000316096">
    <property type="component" value="Unassembled WGS sequence"/>
</dbReference>
<accession>A0A543CCH8</accession>
<reference evidence="2 3" key="1">
    <citation type="submission" date="2019-06" db="EMBL/GenBank/DDBJ databases">
        <title>Sequencing the genomes of 1000 actinobacteria strains.</title>
        <authorList>
            <person name="Klenk H.-P."/>
        </authorList>
    </citation>
    <scope>NUCLEOTIDE SEQUENCE [LARGE SCALE GENOMIC DNA]</scope>
    <source>
        <strain evidence="2 3">DSM 102200</strain>
    </source>
</reference>
<keyword evidence="3" id="KW-1185">Reference proteome</keyword>
<dbReference type="SUPFAM" id="SSF47598">
    <property type="entry name" value="Ribbon-helix-helix"/>
    <property type="match status" value="1"/>
</dbReference>
<gene>
    <name evidence="2" type="ORF">FB559_0263</name>
</gene>
<evidence type="ECO:0000313" key="2">
    <source>
        <dbReference type="EMBL" id="TQL94781.1"/>
    </source>
</evidence>
<protein>
    <recommendedName>
        <fullName evidence="4">Ribbon-helix-helix CopG family protein</fullName>
    </recommendedName>
</protein>
<proteinExistence type="predicted"/>
<dbReference type="EMBL" id="VFOZ01000001">
    <property type="protein sequence ID" value="TQL94781.1"/>
    <property type="molecule type" value="Genomic_DNA"/>
</dbReference>
<dbReference type="GO" id="GO:0006355">
    <property type="term" value="P:regulation of DNA-templated transcription"/>
    <property type="evidence" value="ECO:0007669"/>
    <property type="project" value="InterPro"/>
</dbReference>
<dbReference type="InterPro" id="IPR010985">
    <property type="entry name" value="Ribbon_hlx_hlx"/>
</dbReference>
<sequence length="56" mass="6352">MAEKKPRGRPATGQTPNRTVRVPDEVWDDAKAKAEAEGKNVSDVVNDCLRRYLRKK</sequence>
<evidence type="ECO:0008006" key="4">
    <source>
        <dbReference type="Google" id="ProtNLM"/>
    </source>
</evidence>
<evidence type="ECO:0000256" key="1">
    <source>
        <dbReference type="SAM" id="MobiDB-lite"/>
    </source>
</evidence>
<comment type="caution">
    <text evidence="2">The sequence shown here is derived from an EMBL/GenBank/DDBJ whole genome shotgun (WGS) entry which is preliminary data.</text>
</comment>
<dbReference type="AlphaFoldDB" id="A0A543CCH8"/>